<evidence type="ECO:0000259" key="8">
    <source>
        <dbReference type="SMART" id="SM00388"/>
    </source>
</evidence>
<dbReference type="SMART" id="SM00388">
    <property type="entry name" value="HisKA"/>
    <property type="match status" value="1"/>
</dbReference>
<dbReference type="Gene3D" id="3.30.565.10">
    <property type="entry name" value="Histidine kinase-like ATPase, C-terminal domain"/>
    <property type="match status" value="1"/>
</dbReference>
<dbReference type="InterPro" id="IPR001789">
    <property type="entry name" value="Sig_transdc_resp-reg_receiver"/>
</dbReference>
<keyword evidence="11" id="KW-1185">Reference proteome</keyword>
<gene>
    <name evidence="10" type="ORF">C491_17002</name>
</gene>
<feature type="domain" description="PAS" evidence="6">
    <location>
        <begin position="252"/>
        <end position="318"/>
    </location>
</feature>
<dbReference type="Pfam" id="PF02518">
    <property type="entry name" value="HATPase_c"/>
    <property type="match status" value="1"/>
</dbReference>
<dbReference type="InterPro" id="IPR036890">
    <property type="entry name" value="HATPase_C_sf"/>
</dbReference>
<keyword evidence="3" id="KW-0808">Transferase</keyword>
<sequence>MGGLSDTIDVLYVDSEADATGTVTSALEEAADGLAVETAPSIAEGVAQLSTGTVDCVVSEYELVDGTGLELLNAVREEYPALPFVLFTGDGDEAIASEAISAGVTEYVRKDGGASQYVTLANRIEETVTASTARRFKRVTSHDPLAILERIDDAFLALDDDWRVVYVNERARAVFGTPGEELLGNSLWETFDEATDTPFYDHYREAKATNEPRTIEEYFEPWDRWYREHIYPSENGLTVLFHDITEQKRRERRYRAVFENTYQFTGLLEPDGTLVEANETALEFGGLERADVVGKKMWEAAWFQHSEDTRERARDAVERAANGEFVRHKLPVQGADREAIIDFSVRPLTDERGTVTLLIPEGRDITELTERERALQRQRDRLDEFAGVVSHDLRNPLNVATGRLELAREECDSEHLDGIETALDRIDRITEDVLWLAREGRDIGSRDAVRLRDAVDDAWELVADGADGAELRYDDELASTTIEADDDRLQQLLENLLRNAIDHGGEDVTVTVGTTDRGFYLEDDGPGIPESRREDVFAGGYSTSDDGTGFGLRIVERIADAHGWDVRLGDGSDGARFDILCDVDSVHSVRN</sequence>
<dbReference type="SUPFAM" id="SSF55785">
    <property type="entry name" value="PYP-like sensor domain (PAS domain)"/>
    <property type="match status" value="2"/>
</dbReference>
<dbReference type="SMART" id="SM00448">
    <property type="entry name" value="REC"/>
    <property type="match status" value="1"/>
</dbReference>
<dbReference type="InterPro" id="IPR035965">
    <property type="entry name" value="PAS-like_dom_sf"/>
</dbReference>
<dbReference type="CDD" id="cd00075">
    <property type="entry name" value="HATPase"/>
    <property type="match status" value="1"/>
</dbReference>
<name>L9X1E8_9EURY</name>
<comment type="caution">
    <text evidence="10">The sequence shown here is derived from an EMBL/GenBank/DDBJ whole genome shotgun (WGS) entry which is preliminary data.</text>
</comment>
<dbReference type="eggNOG" id="arCOG02331">
    <property type="taxonomic scope" value="Archaea"/>
</dbReference>
<dbReference type="STRING" id="1227497.C491_17002"/>
<dbReference type="eggNOG" id="arCOG02387">
    <property type="taxonomic scope" value="Archaea"/>
</dbReference>
<dbReference type="CDD" id="cd00082">
    <property type="entry name" value="HisKA"/>
    <property type="match status" value="1"/>
</dbReference>
<dbReference type="SMART" id="SM00091">
    <property type="entry name" value="PAS"/>
    <property type="match status" value="2"/>
</dbReference>
<dbReference type="GO" id="GO:0000155">
    <property type="term" value="F:phosphorelay sensor kinase activity"/>
    <property type="evidence" value="ECO:0007669"/>
    <property type="project" value="InterPro"/>
</dbReference>
<dbReference type="InterPro" id="IPR036097">
    <property type="entry name" value="HisK_dim/P_sf"/>
</dbReference>
<dbReference type="InterPro" id="IPR000014">
    <property type="entry name" value="PAS"/>
</dbReference>
<keyword evidence="5" id="KW-0902">Two-component regulatory system</keyword>
<feature type="domain" description="PAS" evidence="6">
    <location>
        <begin position="142"/>
        <end position="208"/>
    </location>
</feature>
<dbReference type="Pfam" id="PF00512">
    <property type="entry name" value="HisKA"/>
    <property type="match status" value="1"/>
</dbReference>
<dbReference type="AlphaFoldDB" id="L9X1E8"/>
<dbReference type="Gene3D" id="3.30.450.20">
    <property type="entry name" value="PAS domain"/>
    <property type="match status" value="2"/>
</dbReference>
<protein>
    <recommendedName>
        <fullName evidence="2">histidine kinase</fullName>
        <ecNumber evidence="2">2.7.13.3</ecNumber>
    </recommendedName>
</protein>
<dbReference type="InterPro" id="IPR003594">
    <property type="entry name" value="HATPase_dom"/>
</dbReference>
<evidence type="ECO:0000256" key="5">
    <source>
        <dbReference type="ARBA" id="ARBA00023012"/>
    </source>
</evidence>
<comment type="catalytic activity">
    <reaction evidence="1">
        <text>ATP + protein L-histidine = ADP + protein N-phospho-L-histidine.</text>
        <dbReference type="EC" id="2.7.13.3"/>
    </reaction>
</comment>
<evidence type="ECO:0000313" key="11">
    <source>
        <dbReference type="Proteomes" id="UP000011688"/>
    </source>
</evidence>
<dbReference type="SUPFAM" id="SSF52172">
    <property type="entry name" value="CheY-like"/>
    <property type="match status" value="1"/>
</dbReference>
<dbReference type="SUPFAM" id="SSF47384">
    <property type="entry name" value="Homodimeric domain of signal transducing histidine kinase"/>
    <property type="match status" value="1"/>
</dbReference>
<dbReference type="InterPro" id="IPR013656">
    <property type="entry name" value="PAS_4"/>
</dbReference>
<feature type="domain" description="Histidine kinase/HSP90-like ATPase" evidence="7">
    <location>
        <begin position="484"/>
        <end position="585"/>
    </location>
</feature>
<keyword evidence="4 10" id="KW-0418">Kinase</keyword>
<dbReference type="CDD" id="cd00130">
    <property type="entry name" value="PAS"/>
    <property type="match status" value="2"/>
</dbReference>
<dbReference type="Pfam" id="PF00072">
    <property type="entry name" value="Response_reg"/>
    <property type="match status" value="1"/>
</dbReference>
<dbReference type="RefSeq" id="WP_005558319.1">
    <property type="nucleotide sequence ID" value="NZ_AOIB01000031.1"/>
</dbReference>
<dbReference type="SUPFAM" id="SSF55874">
    <property type="entry name" value="ATPase domain of HSP90 chaperone/DNA topoisomerase II/histidine kinase"/>
    <property type="match status" value="1"/>
</dbReference>
<dbReference type="PANTHER" id="PTHR43711:SF1">
    <property type="entry name" value="HISTIDINE KINASE 1"/>
    <property type="match status" value="1"/>
</dbReference>
<evidence type="ECO:0000256" key="4">
    <source>
        <dbReference type="ARBA" id="ARBA00022777"/>
    </source>
</evidence>
<dbReference type="EMBL" id="AOIB01000031">
    <property type="protein sequence ID" value="ELY55432.1"/>
    <property type="molecule type" value="Genomic_DNA"/>
</dbReference>
<dbReference type="SMART" id="SM00387">
    <property type="entry name" value="HATPase_c"/>
    <property type="match status" value="1"/>
</dbReference>
<evidence type="ECO:0000256" key="1">
    <source>
        <dbReference type="ARBA" id="ARBA00000085"/>
    </source>
</evidence>
<evidence type="ECO:0000259" key="7">
    <source>
        <dbReference type="SMART" id="SM00387"/>
    </source>
</evidence>
<dbReference type="Proteomes" id="UP000011688">
    <property type="component" value="Unassembled WGS sequence"/>
</dbReference>
<dbReference type="Gene3D" id="1.10.287.130">
    <property type="match status" value="1"/>
</dbReference>
<evidence type="ECO:0000313" key="10">
    <source>
        <dbReference type="EMBL" id="ELY55432.1"/>
    </source>
</evidence>
<dbReference type="Pfam" id="PF08448">
    <property type="entry name" value="PAS_4"/>
    <property type="match status" value="2"/>
</dbReference>
<feature type="domain" description="Response regulatory" evidence="9">
    <location>
        <begin position="8"/>
        <end position="124"/>
    </location>
</feature>
<reference evidence="10 11" key="1">
    <citation type="journal article" date="2014" name="PLoS Genet.">
        <title>Phylogenetically driven sequencing of extremely halophilic archaea reveals strategies for static and dynamic osmo-response.</title>
        <authorList>
            <person name="Becker E.A."/>
            <person name="Seitzer P.M."/>
            <person name="Tritt A."/>
            <person name="Larsen D."/>
            <person name="Krusor M."/>
            <person name="Yao A.I."/>
            <person name="Wu D."/>
            <person name="Madern D."/>
            <person name="Eisen J.A."/>
            <person name="Darling A.E."/>
            <person name="Facciotti M.T."/>
        </authorList>
    </citation>
    <scope>NUCLEOTIDE SEQUENCE [LARGE SCALE GENOMIC DNA]</scope>
    <source>
        <strain evidence="10 11">DSM 10524</strain>
    </source>
</reference>
<dbReference type="InterPro" id="IPR003661">
    <property type="entry name" value="HisK_dim/P_dom"/>
</dbReference>
<dbReference type="NCBIfam" id="TIGR00229">
    <property type="entry name" value="sensory_box"/>
    <property type="match status" value="2"/>
</dbReference>
<evidence type="ECO:0000259" key="9">
    <source>
        <dbReference type="SMART" id="SM00448"/>
    </source>
</evidence>
<dbReference type="OrthoDB" id="230688at2157"/>
<dbReference type="FunFam" id="3.30.450.20:FF:000155">
    <property type="entry name" value="Sensor histidine kinase TodS"/>
    <property type="match status" value="1"/>
</dbReference>
<evidence type="ECO:0000256" key="2">
    <source>
        <dbReference type="ARBA" id="ARBA00012438"/>
    </source>
</evidence>
<accession>L9X1E8</accession>
<dbReference type="EC" id="2.7.13.3" evidence="2"/>
<dbReference type="Gene3D" id="3.40.50.2300">
    <property type="match status" value="1"/>
</dbReference>
<organism evidence="10 11">
    <name type="scientific">Natronococcus amylolyticus DSM 10524</name>
    <dbReference type="NCBI Taxonomy" id="1227497"/>
    <lineage>
        <taxon>Archaea</taxon>
        <taxon>Methanobacteriati</taxon>
        <taxon>Methanobacteriota</taxon>
        <taxon>Stenosarchaea group</taxon>
        <taxon>Halobacteria</taxon>
        <taxon>Halobacteriales</taxon>
        <taxon>Natrialbaceae</taxon>
        <taxon>Natronococcus</taxon>
    </lineage>
</organism>
<dbReference type="PANTHER" id="PTHR43711">
    <property type="entry name" value="TWO-COMPONENT HISTIDINE KINASE"/>
    <property type="match status" value="1"/>
</dbReference>
<feature type="domain" description="Signal transduction histidine kinase dimerisation/phosphoacceptor" evidence="8">
    <location>
        <begin position="381"/>
        <end position="442"/>
    </location>
</feature>
<evidence type="ECO:0000259" key="6">
    <source>
        <dbReference type="SMART" id="SM00091"/>
    </source>
</evidence>
<proteinExistence type="predicted"/>
<dbReference type="InterPro" id="IPR011006">
    <property type="entry name" value="CheY-like_superfamily"/>
</dbReference>
<dbReference type="InterPro" id="IPR050736">
    <property type="entry name" value="Sensor_HK_Regulatory"/>
</dbReference>
<dbReference type="PATRIC" id="fig|1227497.3.peg.3459"/>
<evidence type="ECO:0000256" key="3">
    <source>
        <dbReference type="ARBA" id="ARBA00022679"/>
    </source>
</evidence>